<dbReference type="KEGG" id="hbs:IPV69_09105"/>
<keyword evidence="2" id="KW-0812">Transmembrane</keyword>
<feature type="compositionally biased region" description="Basic and acidic residues" evidence="1">
    <location>
        <begin position="164"/>
        <end position="175"/>
    </location>
</feature>
<feature type="region of interest" description="Disordered" evidence="1">
    <location>
        <begin position="148"/>
        <end position="175"/>
    </location>
</feature>
<feature type="transmembrane region" description="Helical" evidence="2">
    <location>
        <begin position="108"/>
        <end position="130"/>
    </location>
</feature>
<keyword evidence="4" id="KW-1185">Reference proteome</keyword>
<feature type="compositionally biased region" description="Basic and acidic residues" evidence="1">
    <location>
        <begin position="148"/>
        <end position="157"/>
    </location>
</feature>
<keyword evidence="2" id="KW-0472">Membrane</keyword>
<evidence type="ECO:0000313" key="3">
    <source>
        <dbReference type="EMBL" id="QOV91493.1"/>
    </source>
</evidence>
<feature type="compositionally biased region" description="Pro residues" evidence="1">
    <location>
        <begin position="1"/>
        <end position="12"/>
    </location>
</feature>
<gene>
    <name evidence="3" type="ORF">IPV69_09105</name>
</gene>
<name>A0A7M2X1B6_9BACT</name>
<sequence length="175" mass="18718">MAPNPPPDPVPPASAGGRFSDEPTASPNDSWKEAIASVIERIGEIREYASYYVAAQTDSIKTKATWIAIYIGLGVVAAVIAIAALATLGVLLISGIAGGLGELFGRAWLGHLVTAVGLLALFGIGTWVGLKVLRSSLKRKLMAKYEQRHQEQRRRYGSDVGQRAAEREHAQPDQA</sequence>
<evidence type="ECO:0000313" key="4">
    <source>
        <dbReference type="Proteomes" id="UP000593765"/>
    </source>
</evidence>
<accession>A0A7M2X1B6</accession>
<dbReference type="Proteomes" id="UP000593765">
    <property type="component" value="Chromosome"/>
</dbReference>
<dbReference type="EMBL" id="CP063458">
    <property type="protein sequence ID" value="QOV91493.1"/>
    <property type="molecule type" value="Genomic_DNA"/>
</dbReference>
<feature type="transmembrane region" description="Helical" evidence="2">
    <location>
        <begin position="67"/>
        <end position="96"/>
    </location>
</feature>
<reference evidence="3 4" key="1">
    <citation type="submission" date="2020-10" db="EMBL/GenBank/DDBJ databases">
        <title>Wide distribution of Phycisphaera-like planctomycetes from WD2101 soil group in peatlands and genome analysis of the first cultivated representative.</title>
        <authorList>
            <person name="Dedysh S.N."/>
            <person name="Beletsky A.V."/>
            <person name="Ivanova A."/>
            <person name="Kulichevskaya I.S."/>
            <person name="Suzina N.E."/>
            <person name="Philippov D.A."/>
            <person name="Rakitin A.L."/>
            <person name="Mardanov A.V."/>
            <person name="Ravin N.V."/>
        </authorList>
    </citation>
    <scope>NUCLEOTIDE SEQUENCE [LARGE SCALE GENOMIC DNA]</scope>
    <source>
        <strain evidence="3 4">M1803</strain>
    </source>
</reference>
<organism evidence="3 4">
    <name type="scientific">Humisphaera borealis</name>
    <dbReference type="NCBI Taxonomy" id="2807512"/>
    <lineage>
        <taxon>Bacteria</taxon>
        <taxon>Pseudomonadati</taxon>
        <taxon>Planctomycetota</taxon>
        <taxon>Phycisphaerae</taxon>
        <taxon>Tepidisphaerales</taxon>
        <taxon>Tepidisphaeraceae</taxon>
        <taxon>Humisphaera</taxon>
    </lineage>
</organism>
<proteinExistence type="predicted"/>
<feature type="region of interest" description="Disordered" evidence="1">
    <location>
        <begin position="1"/>
        <end position="28"/>
    </location>
</feature>
<dbReference type="AlphaFoldDB" id="A0A7M2X1B6"/>
<dbReference type="RefSeq" id="WP_206294790.1">
    <property type="nucleotide sequence ID" value="NZ_CP063458.1"/>
</dbReference>
<protein>
    <submittedName>
        <fullName evidence="3">Uncharacterized protein</fullName>
    </submittedName>
</protein>
<evidence type="ECO:0000256" key="2">
    <source>
        <dbReference type="SAM" id="Phobius"/>
    </source>
</evidence>
<keyword evidence="2" id="KW-1133">Transmembrane helix</keyword>
<evidence type="ECO:0000256" key="1">
    <source>
        <dbReference type="SAM" id="MobiDB-lite"/>
    </source>
</evidence>